<dbReference type="PANTHER" id="PTHR42789:SF1">
    <property type="entry name" value="D-ISOMER SPECIFIC 2-HYDROXYACID DEHYDROGENASE FAMILY PROTEIN (AFU_ORTHOLOGUE AFUA_6G10090)"/>
    <property type="match status" value="1"/>
</dbReference>
<name>A0A1M6KIU0_9BRAD</name>
<gene>
    <name evidence="8" type="ORF">SAMN05444159_0985</name>
</gene>
<organism evidence="8 9">
    <name type="scientific">Bradyrhizobium lablabi</name>
    <dbReference type="NCBI Taxonomy" id="722472"/>
    <lineage>
        <taxon>Bacteria</taxon>
        <taxon>Pseudomonadati</taxon>
        <taxon>Pseudomonadota</taxon>
        <taxon>Alphaproteobacteria</taxon>
        <taxon>Hyphomicrobiales</taxon>
        <taxon>Nitrobacteraceae</taxon>
        <taxon>Bradyrhizobium</taxon>
    </lineage>
</organism>
<dbReference type="RefSeq" id="WP_079537164.1">
    <property type="nucleotide sequence ID" value="NZ_LT670844.1"/>
</dbReference>
<evidence type="ECO:0000256" key="4">
    <source>
        <dbReference type="ARBA" id="ARBA00023027"/>
    </source>
</evidence>
<dbReference type="GO" id="GO:0051287">
    <property type="term" value="F:NAD binding"/>
    <property type="evidence" value="ECO:0007669"/>
    <property type="project" value="InterPro"/>
</dbReference>
<accession>A0A1M6KIU0</accession>
<evidence type="ECO:0000313" key="8">
    <source>
        <dbReference type="EMBL" id="SHJ58863.1"/>
    </source>
</evidence>
<dbReference type="PROSITE" id="PS00065">
    <property type="entry name" value="D_2_HYDROXYACID_DH_1"/>
    <property type="match status" value="1"/>
</dbReference>
<dbReference type="GO" id="GO:0008652">
    <property type="term" value="P:amino acid biosynthetic process"/>
    <property type="evidence" value="ECO:0007669"/>
    <property type="project" value="UniProtKB-KW"/>
</dbReference>
<dbReference type="EMBL" id="LT670844">
    <property type="protein sequence ID" value="SHJ58863.1"/>
    <property type="molecule type" value="Genomic_DNA"/>
</dbReference>
<protein>
    <submittedName>
        <fullName evidence="8">D-3-phosphoglycerate dehydrogenase</fullName>
    </submittedName>
</protein>
<dbReference type="GO" id="GO:0016616">
    <property type="term" value="F:oxidoreductase activity, acting on the CH-OH group of donors, NAD or NADP as acceptor"/>
    <property type="evidence" value="ECO:0007669"/>
    <property type="project" value="InterPro"/>
</dbReference>
<evidence type="ECO:0000259" key="7">
    <source>
        <dbReference type="Pfam" id="PF02826"/>
    </source>
</evidence>
<dbReference type="Gene3D" id="3.40.50.720">
    <property type="entry name" value="NAD(P)-binding Rossmann-like Domain"/>
    <property type="match status" value="2"/>
</dbReference>
<dbReference type="InterPro" id="IPR036291">
    <property type="entry name" value="NAD(P)-bd_dom_sf"/>
</dbReference>
<evidence type="ECO:0000256" key="1">
    <source>
        <dbReference type="ARBA" id="ARBA00005854"/>
    </source>
</evidence>
<dbReference type="FunFam" id="3.40.50.720:FF:000203">
    <property type="entry name" value="D-3-phosphoglycerate dehydrogenase (SerA)"/>
    <property type="match status" value="1"/>
</dbReference>
<proteinExistence type="inferred from homology"/>
<dbReference type="AlphaFoldDB" id="A0A1M6KIU0"/>
<feature type="domain" description="D-isomer specific 2-hydroxyacid dehydrogenase catalytic" evidence="6">
    <location>
        <begin position="64"/>
        <end position="329"/>
    </location>
</feature>
<dbReference type="InterPro" id="IPR029752">
    <property type="entry name" value="D-isomer_DH_CS1"/>
</dbReference>
<dbReference type="Proteomes" id="UP000189935">
    <property type="component" value="Chromosome I"/>
</dbReference>
<feature type="domain" description="D-isomer specific 2-hydroxyacid dehydrogenase NAD-binding" evidence="7">
    <location>
        <begin position="120"/>
        <end position="297"/>
    </location>
</feature>
<sequence length="350" mass="38178">MSVNNKRVFYVKYLANEIYADILRARPDVRLDRLENESPEEVSAPILAAAHAYQIGAARDELASHFHVHRDLLARAPNLLIVSSNGAGYDPVDVEACTAAGVLVVNQSGGNAHSVAEHALAMLLTLSKRIIQADRTLRREANVNRNALMGTEVQGKTIGIVGLGNVGRRIAALCNGLLGMKVLAYDPYLSAAEMAARGGEKVELDELLRRADYVSISCPLTKESRGMIGAREFALMQRHAYFITTARGFIHDETALTDALRDKRIAGAGLDVWAKEPPPPDHPLLQFDNVLASPHTAGVTTEARANMGRIAAEQMLDALDGKRPPRIINPEVWPAYARRFERTFGFAPGD</sequence>
<dbReference type="OrthoDB" id="9793626at2"/>
<evidence type="ECO:0000256" key="2">
    <source>
        <dbReference type="ARBA" id="ARBA00022605"/>
    </source>
</evidence>
<dbReference type="Pfam" id="PF00389">
    <property type="entry name" value="2-Hacid_dh"/>
    <property type="match status" value="1"/>
</dbReference>
<dbReference type="SUPFAM" id="SSF51735">
    <property type="entry name" value="NAD(P)-binding Rossmann-fold domains"/>
    <property type="match status" value="1"/>
</dbReference>
<evidence type="ECO:0000256" key="3">
    <source>
        <dbReference type="ARBA" id="ARBA00023002"/>
    </source>
</evidence>
<keyword evidence="3 5" id="KW-0560">Oxidoreductase</keyword>
<keyword evidence="2" id="KW-0028">Amino-acid biosynthesis</keyword>
<dbReference type="InterPro" id="IPR050857">
    <property type="entry name" value="D-2-hydroxyacid_DH"/>
</dbReference>
<dbReference type="Pfam" id="PF02826">
    <property type="entry name" value="2-Hacid_dh_C"/>
    <property type="match status" value="1"/>
</dbReference>
<evidence type="ECO:0000313" key="9">
    <source>
        <dbReference type="Proteomes" id="UP000189935"/>
    </source>
</evidence>
<comment type="similarity">
    <text evidence="1 5">Belongs to the D-isomer specific 2-hydroxyacid dehydrogenase family.</text>
</comment>
<dbReference type="InterPro" id="IPR006140">
    <property type="entry name" value="D-isomer_DH_NAD-bd"/>
</dbReference>
<dbReference type="InterPro" id="IPR006139">
    <property type="entry name" value="D-isomer_2_OHA_DH_cat_dom"/>
</dbReference>
<keyword evidence="4" id="KW-0520">NAD</keyword>
<dbReference type="PANTHER" id="PTHR42789">
    <property type="entry name" value="D-ISOMER SPECIFIC 2-HYDROXYACID DEHYDROGENASE FAMILY PROTEIN (AFU_ORTHOLOGUE AFUA_6G10090)"/>
    <property type="match status" value="1"/>
</dbReference>
<evidence type="ECO:0000259" key="6">
    <source>
        <dbReference type="Pfam" id="PF00389"/>
    </source>
</evidence>
<dbReference type="CDD" id="cd12173">
    <property type="entry name" value="PGDH_4"/>
    <property type="match status" value="1"/>
</dbReference>
<evidence type="ECO:0000256" key="5">
    <source>
        <dbReference type="RuleBase" id="RU003719"/>
    </source>
</evidence>
<reference evidence="8 9" key="1">
    <citation type="submission" date="2016-11" db="EMBL/GenBank/DDBJ databases">
        <authorList>
            <person name="Jaros S."/>
            <person name="Januszkiewicz K."/>
            <person name="Wedrychowicz H."/>
        </authorList>
    </citation>
    <scope>NUCLEOTIDE SEQUENCE [LARGE SCALE GENOMIC DNA]</scope>
    <source>
        <strain evidence="8 9">GAS499</strain>
    </source>
</reference>
<dbReference type="SUPFAM" id="SSF52283">
    <property type="entry name" value="Formate/glycerate dehydrogenase catalytic domain-like"/>
    <property type="match status" value="1"/>
</dbReference>